<evidence type="ECO:0000313" key="3">
    <source>
        <dbReference type="Proteomes" id="UP000663881"/>
    </source>
</evidence>
<dbReference type="PROSITE" id="PS50088">
    <property type="entry name" value="ANK_REPEAT"/>
    <property type="match status" value="1"/>
</dbReference>
<accession>A0A820KXT5</accession>
<protein>
    <submittedName>
        <fullName evidence="2">Uncharacterized protein</fullName>
    </submittedName>
</protein>
<dbReference type="PROSITE" id="PS50297">
    <property type="entry name" value="ANK_REP_REGION"/>
    <property type="match status" value="1"/>
</dbReference>
<dbReference type="EMBL" id="CAJOAY010021493">
    <property type="protein sequence ID" value="CAF4348954.1"/>
    <property type="molecule type" value="Genomic_DNA"/>
</dbReference>
<dbReference type="AlphaFoldDB" id="A0A820KXT5"/>
<reference evidence="2" key="1">
    <citation type="submission" date="2021-02" db="EMBL/GenBank/DDBJ databases">
        <authorList>
            <person name="Nowell W R."/>
        </authorList>
    </citation>
    <scope>NUCLEOTIDE SEQUENCE</scope>
</reference>
<dbReference type="SMART" id="SM00248">
    <property type="entry name" value="ANK"/>
    <property type="match status" value="1"/>
</dbReference>
<name>A0A820KXT5_9BILA</name>
<evidence type="ECO:0000256" key="1">
    <source>
        <dbReference type="PROSITE-ProRule" id="PRU00023"/>
    </source>
</evidence>
<dbReference type="SUPFAM" id="SSF48403">
    <property type="entry name" value="Ankyrin repeat"/>
    <property type="match status" value="1"/>
</dbReference>
<evidence type="ECO:0000313" key="2">
    <source>
        <dbReference type="EMBL" id="CAF4348954.1"/>
    </source>
</evidence>
<proteinExistence type="predicted"/>
<dbReference type="Proteomes" id="UP000663881">
    <property type="component" value="Unassembled WGS sequence"/>
</dbReference>
<feature type="non-terminal residue" evidence="2">
    <location>
        <position position="101"/>
    </location>
</feature>
<sequence>MGHAQSKRAKEFYETCRDGNVDRVGELLSTLTYEELNCSDPTTGHSPLHIACKNNHDKVVQLLLEQKACSRIIINKDGTTAHDIATSPNIRSLFARQSDRD</sequence>
<keyword evidence="1" id="KW-0040">ANK repeat</keyword>
<dbReference type="InterPro" id="IPR036770">
    <property type="entry name" value="Ankyrin_rpt-contain_sf"/>
</dbReference>
<organism evidence="2 3">
    <name type="scientific">Adineta steineri</name>
    <dbReference type="NCBI Taxonomy" id="433720"/>
    <lineage>
        <taxon>Eukaryota</taxon>
        <taxon>Metazoa</taxon>
        <taxon>Spiralia</taxon>
        <taxon>Gnathifera</taxon>
        <taxon>Rotifera</taxon>
        <taxon>Eurotatoria</taxon>
        <taxon>Bdelloidea</taxon>
        <taxon>Adinetida</taxon>
        <taxon>Adinetidae</taxon>
        <taxon>Adineta</taxon>
    </lineage>
</organism>
<feature type="repeat" description="ANK" evidence="1">
    <location>
        <begin position="43"/>
        <end position="68"/>
    </location>
</feature>
<dbReference type="Pfam" id="PF12796">
    <property type="entry name" value="Ank_2"/>
    <property type="match status" value="1"/>
</dbReference>
<dbReference type="Gene3D" id="1.25.40.20">
    <property type="entry name" value="Ankyrin repeat-containing domain"/>
    <property type="match status" value="1"/>
</dbReference>
<gene>
    <name evidence="2" type="ORF">OKA104_LOCUS48697</name>
</gene>
<dbReference type="InterPro" id="IPR002110">
    <property type="entry name" value="Ankyrin_rpt"/>
</dbReference>
<comment type="caution">
    <text evidence="2">The sequence shown here is derived from an EMBL/GenBank/DDBJ whole genome shotgun (WGS) entry which is preliminary data.</text>
</comment>